<organism evidence="3 4">
    <name type="scientific">Trematosphaeria pertusa</name>
    <dbReference type="NCBI Taxonomy" id="390896"/>
    <lineage>
        <taxon>Eukaryota</taxon>
        <taxon>Fungi</taxon>
        <taxon>Dikarya</taxon>
        <taxon>Ascomycota</taxon>
        <taxon>Pezizomycotina</taxon>
        <taxon>Dothideomycetes</taxon>
        <taxon>Pleosporomycetidae</taxon>
        <taxon>Pleosporales</taxon>
        <taxon>Massarineae</taxon>
        <taxon>Trematosphaeriaceae</taxon>
        <taxon>Trematosphaeria</taxon>
    </lineage>
</organism>
<dbReference type="CDD" id="cd02846">
    <property type="entry name" value="PAZ_argonaute_like"/>
    <property type="match status" value="1"/>
</dbReference>
<name>A0A6A6ILE5_9PLEO</name>
<dbReference type="OrthoDB" id="10252740at2759"/>
<accession>A0A6A6ILE5</accession>
<dbReference type="Pfam" id="PF02171">
    <property type="entry name" value="Piwi"/>
    <property type="match status" value="1"/>
</dbReference>
<evidence type="ECO:0000259" key="2">
    <source>
        <dbReference type="PROSITE" id="PS50822"/>
    </source>
</evidence>
<feature type="compositionally biased region" description="Low complexity" evidence="1">
    <location>
        <begin position="93"/>
        <end position="111"/>
    </location>
</feature>
<dbReference type="Proteomes" id="UP000800094">
    <property type="component" value="Unassembled WGS sequence"/>
</dbReference>
<feature type="compositionally biased region" description="Basic and acidic residues" evidence="1">
    <location>
        <begin position="80"/>
        <end position="92"/>
    </location>
</feature>
<dbReference type="SMART" id="SM00950">
    <property type="entry name" value="Piwi"/>
    <property type="match status" value="1"/>
</dbReference>
<feature type="region of interest" description="Disordered" evidence="1">
    <location>
        <begin position="80"/>
        <end position="137"/>
    </location>
</feature>
<dbReference type="InterPro" id="IPR036397">
    <property type="entry name" value="RNaseH_sf"/>
</dbReference>
<dbReference type="InterPro" id="IPR012337">
    <property type="entry name" value="RNaseH-like_sf"/>
</dbReference>
<evidence type="ECO:0000313" key="3">
    <source>
        <dbReference type="EMBL" id="KAF2251226.1"/>
    </source>
</evidence>
<proteinExistence type="predicted"/>
<dbReference type="GeneID" id="54582033"/>
<dbReference type="PANTHER" id="PTHR22891">
    <property type="entry name" value="EUKARYOTIC TRANSLATION INITIATION FACTOR 2C"/>
    <property type="match status" value="1"/>
</dbReference>
<keyword evidence="4" id="KW-1185">Reference proteome</keyword>
<feature type="domain" description="Piwi" evidence="2">
    <location>
        <begin position="769"/>
        <end position="1093"/>
    </location>
</feature>
<evidence type="ECO:0000313" key="4">
    <source>
        <dbReference type="Proteomes" id="UP000800094"/>
    </source>
</evidence>
<dbReference type="SUPFAM" id="SSF53098">
    <property type="entry name" value="Ribonuclease H-like"/>
    <property type="match status" value="1"/>
</dbReference>
<dbReference type="AlphaFoldDB" id="A0A6A6ILE5"/>
<gene>
    <name evidence="3" type="ORF">BU26DRAFT_517937</name>
</gene>
<dbReference type="SUPFAM" id="SSF101690">
    <property type="entry name" value="PAZ domain"/>
    <property type="match status" value="1"/>
</dbReference>
<protein>
    <submittedName>
        <fullName evidence="3">Piwi-domain-containing protein</fullName>
    </submittedName>
</protein>
<dbReference type="Gene3D" id="2.170.260.10">
    <property type="entry name" value="paz domain"/>
    <property type="match status" value="1"/>
</dbReference>
<dbReference type="Gene3D" id="3.30.420.10">
    <property type="entry name" value="Ribonuclease H-like superfamily/Ribonuclease H"/>
    <property type="match status" value="1"/>
</dbReference>
<dbReference type="RefSeq" id="XP_033686230.1">
    <property type="nucleotide sequence ID" value="XM_033828703.1"/>
</dbReference>
<dbReference type="EMBL" id="ML987193">
    <property type="protein sequence ID" value="KAF2251226.1"/>
    <property type="molecule type" value="Genomic_DNA"/>
</dbReference>
<reference evidence="3" key="1">
    <citation type="journal article" date="2020" name="Stud. Mycol.">
        <title>101 Dothideomycetes genomes: a test case for predicting lifestyles and emergence of pathogens.</title>
        <authorList>
            <person name="Haridas S."/>
            <person name="Albert R."/>
            <person name="Binder M."/>
            <person name="Bloem J."/>
            <person name="Labutti K."/>
            <person name="Salamov A."/>
            <person name="Andreopoulos B."/>
            <person name="Baker S."/>
            <person name="Barry K."/>
            <person name="Bills G."/>
            <person name="Bluhm B."/>
            <person name="Cannon C."/>
            <person name="Castanera R."/>
            <person name="Culley D."/>
            <person name="Daum C."/>
            <person name="Ezra D."/>
            <person name="Gonzalez J."/>
            <person name="Henrissat B."/>
            <person name="Kuo A."/>
            <person name="Liang C."/>
            <person name="Lipzen A."/>
            <person name="Lutzoni F."/>
            <person name="Magnuson J."/>
            <person name="Mondo S."/>
            <person name="Nolan M."/>
            <person name="Ohm R."/>
            <person name="Pangilinan J."/>
            <person name="Park H.-J."/>
            <person name="Ramirez L."/>
            <person name="Alfaro M."/>
            <person name="Sun H."/>
            <person name="Tritt A."/>
            <person name="Yoshinaga Y."/>
            <person name="Zwiers L.-H."/>
            <person name="Turgeon B."/>
            <person name="Goodwin S."/>
            <person name="Spatafora J."/>
            <person name="Crous P."/>
            <person name="Grigoriev I."/>
        </authorList>
    </citation>
    <scope>NUCLEOTIDE SEQUENCE</scope>
    <source>
        <strain evidence="3">CBS 122368</strain>
    </source>
</reference>
<dbReference type="PROSITE" id="PS50822">
    <property type="entry name" value="PIWI"/>
    <property type="match status" value="1"/>
</dbReference>
<dbReference type="GO" id="GO:0003676">
    <property type="term" value="F:nucleic acid binding"/>
    <property type="evidence" value="ECO:0007669"/>
    <property type="project" value="InterPro"/>
</dbReference>
<sequence length="1193" mass="133730">MAPPPALSNREEQFFRKNLHKNPCVRCGNQNPKYPHALVDCPNTQAKCRAKDTMYATLKPEGKKQTADVLIREIQEEYKADQKAREEREAAPRARQAQQVQQAQQSATRQLAPRHNVAVPTQQTTLAPTLRLRGTPVTAPQLTTTVAGGMAQLTLGSAGQSGASQAPQMTSMTAPASQAAATYPDIQYERVTLDMINPQRAPRQNDMIRLGRSAIRDSMAGAKLKTLAQSSLSLDFPLREGFSRATSTVLTNHFQIGIARQKDNPQATLYEYRILPALTGKSKRKIRSIIKTAIENCDVLNTNETKFATDYFDTIIAWSDLHTALQQAGHRKIAGGGASEKPEWELVTLQDGPTTLHLTIRFEGTVDLASFIAHKNMETRADKFDVQPVVRALNIVVSKCFNEPPVGTVPVGANKFYRKDSHMILTNGKPEDKGLRSSDSLCTLRGYSYTVSAGVGTILLNINSATSAFWKPVLLSTAMTDWTFEDTDWSVFEGILKGLRVYITYQRGDPKDKETYDRLNSEHARVKTIEGLGLSVENQAFEKNGQEVKVQYHLETTYNMTLQFPWLYAINLGTRREPNWYAPEHLKILPYQKYKGLVPDCITGGMLAEACQRPPQAKALIGVEGLETMGIPRTASEQVMAIPRCPILQITPAMLKVPSNKYAFPNIQYDNETIAGNERWNIRDKRLYRRPGATFNVHVLADDASPADVAKCINNLRDYAGPPSADGRHQNYSVATVARTGTWNLERDDLRNRKKIAEGMNKIEKGTNFVLLLLKNKKPTTYAYFKDLADRTLSLHSVCITQRCLRQNVGEKMSNIVLKLNLKAAGSNHTTATDGKINSVMRDTLVLGADVTHPGVGAIPGCPSIAAIVGSVDAWAGRFLGSMRLQKESKKEIIDEVEAMVRERIKDWVIEQKGASKFGTLPANILYYRDGVGDGQYMHVKTLELPQIRAAFHNAVAELKRDKHIAHSVNPPAPKVTAIVCAKRHGVRFYPVKDEKPEADRHQNCHPGTHVDDVVTSPFFTDFYLQSHAAIKGTAKPAHYFMLVNEMGRSVEDLRLLTHELCYTYVRAPIGVSYTAPAYYADRLCDRGRQYLRDIFYKTPKGMDVRGNFDKFKWDLEDAKRDARVAKWGEERMHGGTKRPKGPGEVEQEQIDRDEVKKKCEEWTMDLAKEEFYIHGLDKNPWHPNISKTMFWM</sequence>
<dbReference type="InterPro" id="IPR036085">
    <property type="entry name" value="PAZ_dom_sf"/>
</dbReference>
<feature type="region of interest" description="Disordered" evidence="1">
    <location>
        <begin position="1131"/>
        <end position="1153"/>
    </location>
</feature>
<dbReference type="InterPro" id="IPR003165">
    <property type="entry name" value="Piwi"/>
</dbReference>
<evidence type="ECO:0000256" key="1">
    <source>
        <dbReference type="SAM" id="MobiDB-lite"/>
    </source>
</evidence>
<dbReference type="Gene3D" id="3.40.50.2300">
    <property type="match status" value="1"/>
</dbReference>